<dbReference type="PANTHER" id="PTHR35294:SF1">
    <property type="entry name" value="OS05G0409000 PROTEIN"/>
    <property type="match status" value="1"/>
</dbReference>
<dbReference type="PROSITE" id="PS50030">
    <property type="entry name" value="UBA"/>
    <property type="match status" value="1"/>
</dbReference>
<feature type="region of interest" description="Disordered" evidence="1">
    <location>
        <begin position="231"/>
        <end position="312"/>
    </location>
</feature>
<feature type="region of interest" description="Disordered" evidence="1">
    <location>
        <begin position="76"/>
        <end position="160"/>
    </location>
</feature>
<accession>A0AAW1PYS1</accession>
<gene>
    <name evidence="3" type="ORF">WJX72_010679</name>
</gene>
<dbReference type="InterPro" id="IPR015940">
    <property type="entry name" value="UBA"/>
</dbReference>
<dbReference type="Gene3D" id="1.10.8.10">
    <property type="entry name" value="DNA helicase RuvA subunit, C-terminal domain"/>
    <property type="match status" value="1"/>
</dbReference>
<protein>
    <recommendedName>
        <fullName evidence="2">UBA domain-containing protein</fullName>
    </recommendedName>
</protein>
<feature type="compositionally biased region" description="Low complexity" evidence="1">
    <location>
        <begin position="237"/>
        <end position="248"/>
    </location>
</feature>
<proteinExistence type="predicted"/>
<dbReference type="EMBL" id="JALJOR010000007">
    <property type="protein sequence ID" value="KAK9814734.1"/>
    <property type="molecule type" value="Genomic_DNA"/>
</dbReference>
<evidence type="ECO:0000256" key="1">
    <source>
        <dbReference type="SAM" id="MobiDB-lite"/>
    </source>
</evidence>
<feature type="compositionally biased region" description="Low complexity" evidence="1">
    <location>
        <begin position="278"/>
        <end position="298"/>
    </location>
</feature>
<evidence type="ECO:0000313" key="4">
    <source>
        <dbReference type="Proteomes" id="UP001489004"/>
    </source>
</evidence>
<organism evidence="3 4">
    <name type="scientific">[Myrmecia] bisecta</name>
    <dbReference type="NCBI Taxonomy" id="41462"/>
    <lineage>
        <taxon>Eukaryota</taxon>
        <taxon>Viridiplantae</taxon>
        <taxon>Chlorophyta</taxon>
        <taxon>core chlorophytes</taxon>
        <taxon>Trebouxiophyceae</taxon>
        <taxon>Trebouxiales</taxon>
        <taxon>Trebouxiaceae</taxon>
        <taxon>Myrmecia</taxon>
    </lineage>
</organism>
<dbReference type="Proteomes" id="UP001489004">
    <property type="component" value="Unassembled WGS sequence"/>
</dbReference>
<reference evidence="3 4" key="1">
    <citation type="journal article" date="2024" name="Nat. Commun.">
        <title>Phylogenomics reveals the evolutionary origins of lichenization in chlorophyte algae.</title>
        <authorList>
            <person name="Puginier C."/>
            <person name="Libourel C."/>
            <person name="Otte J."/>
            <person name="Skaloud P."/>
            <person name="Haon M."/>
            <person name="Grisel S."/>
            <person name="Petersen M."/>
            <person name="Berrin J.G."/>
            <person name="Delaux P.M."/>
            <person name="Dal Grande F."/>
            <person name="Keller J."/>
        </authorList>
    </citation>
    <scope>NUCLEOTIDE SEQUENCE [LARGE SCALE GENOMIC DNA]</scope>
    <source>
        <strain evidence="3 4">SAG 2043</strain>
    </source>
</reference>
<comment type="caution">
    <text evidence="3">The sequence shown here is derived from an EMBL/GenBank/DDBJ whole genome shotgun (WGS) entry which is preliminary data.</text>
</comment>
<dbReference type="PANTHER" id="PTHR35294">
    <property type="entry name" value="UBIQUITIN-ASSOCIATED/TRANSLATION ELONGATION FACTOR EF1B PROTEIN"/>
    <property type="match status" value="1"/>
</dbReference>
<feature type="domain" description="UBA" evidence="2">
    <location>
        <begin position="349"/>
        <end position="391"/>
    </location>
</feature>
<feature type="compositionally biased region" description="Basic and acidic residues" evidence="1">
    <location>
        <begin position="121"/>
        <end position="154"/>
    </location>
</feature>
<dbReference type="InterPro" id="IPR009060">
    <property type="entry name" value="UBA-like_sf"/>
</dbReference>
<keyword evidence="4" id="KW-1185">Reference proteome</keyword>
<dbReference type="AlphaFoldDB" id="A0AAW1PYS1"/>
<feature type="compositionally biased region" description="Basic and acidic residues" evidence="1">
    <location>
        <begin position="90"/>
        <end position="104"/>
    </location>
</feature>
<name>A0AAW1PYS1_9CHLO</name>
<evidence type="ECO:0000259" key="2">
    <source>
        <dbReference type="PROSITE" id="PS50030"/>
    </source>
</evidence>
<sequence length="722" mass="75005">MADVIGLHGIHDVTGYKCDLCGDPCDPSCNELNALSCTFANCPVECSVYHQDCLEKYLKSVRLEKNRKTGFKCPRGCGKGSSYSEPCPGKIDKSHPIHIRNDGAKKRKKAPALPPVQPKFVPKEKGKAKEEDAKKGKADKKDAVGAKPKEKEAAKPSLGKLSATPLMKAAAKPTKAELKAAAAVAERDRVAAALHAARKELGLKTDSAAKAAALGSKAGAAGREIQTFEEYEAARGSAAPASSSTAPTLNAWDGEEGEHRLTKAQRKNLKRAEKAKAKAAQQQGKAQAQRGQHAGGAAPVTGPSEGDSVASSELTSEIALSGILQTEPSDLEQSDLELSDHERCVQILTMHKALYLVAQLQQLGFPEWQCIPAVQHHGSNLEAAVIFLLDGNIASEEDARRTMQSAGMTAPDVDITEELNQLADAKSWLKFPAHIIERAVVEYNGDIDAAISALFERQDQLMPDHGGGLLGHGVAAVHSMGSIAQQAGRAGNGNGNGSASLVGGIATLEVHDRQDAAMNSHHLGTEYNASAPNGYPSVYGNGLSSLTGTGSGHDHFTTAPSGLAASPMGLMSSRTQSNISDLFGSHFGEGEYGAALGRAPSQASLGGNETGSTWSVDSAAGLGLANGLANGVLSSSLGTAASASRQQQAQYFGGQPYASQGAAQSNVGGFGGSFGGGATITEIARYNELVGLVTSEPDAPHHNSGGEDQNELDALVAALMCR</sequence>
<evidence type="ECO:0000313" key="3">
    <source>
        <dbReference type="EMBL" id="KAK9814734.1"/>
    </source>
</evidence>
<dbReference type="SUPFAM" id="SSF46934">
    <property type="entry name" value="UBA-like"/>
    <property type="match status" value="1"/>
</dbReference>